<dbReference type="Proteomes" id="UP001055072">
    <property type="component" value="Unassembled WGS sequence"/>
</dbReference>
<evidence type="ECO:0000313" key="2">
    <source>
        <dbReference type="Proteomes" id="UP001055072"/>
    </source>
</evidence>
<dbReference type="EMBL" id="MU274936">
    <property type="protein sequence ID" value="KAI0084940.1"/>
    <property type="molecule type" value="Genomic_DNA"/>
</dbReference>
<comment type="caution">
    <text evidence="1">The sequence shown here is derived from an EMBL/GenBank/DDBJ whole genome shotgun (WGS) entry which is preliminary data.</text>
</comment>
<evidence type="ECO:0000313" key="1">
    <source>
        <dbReference type="EMBL" id="KAI0084940.1"/>
    </source>
</evidence>
<protein>
    <submittedName>
        <fullName evidence="1">Incomplete iron reductase</fullName>
    </submittedName>
</protein>
<name>A0ACB8TSE9_9APHY</name>
<reference evidence="1" key="1">
    <citation type="journal article" date="2021" name="Environ. Microbiol.">
        <title>Gene family expansions and transcriptome signatures uncover fungal adaptations to wood decay.</title>
        <authorList>
            <person name="Hage H."/>
            <person name="Miyauchi S."/>
            <person name="Viragh M."/>
            <person name="Drula E."/>
            <person name="Min B."/>
            <person name="Chaduli D."/>
            <person name="Navarro D."/>
            <person name="Favel A."/>
            <person name="Norest M."/>
            <person name="Lesage-Meessen L."/>
            <person name="Balint B."/>
            <person name="Merenyi Z."/>
            <person name="de Eugenio L."/>
            <person name="Morin E."/>
            <person name="Martinez A.T."/>
            <person name="Baldrian P."/>
            <person name="Stursova M."/>
            <person name="Martinez M.J."/>
            <person name="Novotny C."/>
            <person name="Magnuson J.K."/>
            <person name="Spatafora J.W."/>
            <person name="Maurice S."/>
            <person name="Pangilinan J."/>
            <person name="Andreopoulos W."/>
            <person name="LaButti K."/>
            <person name="Hundley H."/>
            <person name="Na H."/>
            <person name="Kuo A."/>
            <person name="Barry K."/>
            <person name="Lipzen A."/>
            <person name="Henrissat B."/>
            <person name="Riley R."/>
            <person name="Ahrendt S."/>
            <person name="Nagy L.G."/>
            <person name="Grigoriev I.V."/>
            <person name="Martin F."/>
            <person name="Rosso M.N."/>
        </authorList>
    </citation>
    <scope>NUCLEOTIDE SEQUENCE</scope>
    <source>
        <strain evidence="1">CBS 384.51</strain>
    </source>
</reference>
<proteinExistence type="predicted"/>
<sequence>MSVPSIVIEAAIPSKSAISAAAQQSEVDTFDHPSFVWHIDIFLLAFVGVFFIISLPRAFIRFSHRREWWDGHFLRYVDIEQIIRMRPKSVPRLRLPSMAFVSPNSTTWLDSEKQPDLQRNGSSSSQAQLMRNNTTASDRRRRAMTDLPSHMANWTTRLPVLSSLTRIPVRPGLTVGGASILIAYFTLMAYAGLYKSNLLTDPLRTGYLAVSQIPVVVILATKNNVLGMLLGAAYTRLNYLHRFAGRLLILAVNIHAIDYFYKWSLDGVLAESLKKPVPLTGLVGLIAADCLLVFSFEFIRRRFFHTFIVLHVISVIAFFAAVYAHADDALPYLLCGVAAYMFDRLFRLLKTRYTTARLRALPELGMTRVEINGVNAGWRAGQHVRLRVLEGGLGPIGWLEAHPFTVASVAKSPSEEGLILMCKKTGTWTNKLFDLAKRREYSEVGGVGRDVRVLVEGPYGGPGHTVYTSFSGALVVAGGSGITFALGMVQDLLQRDREGKSRLKCIELVWSVQDPTAILPLLGLFNQLLRQSTSKRYYTSLQVTICYTRCFANPPPHVLKVLQTELPLGLRVTPGRPKLQSTLNSVVDRACQLFHGGKEDQGAPAGVLVTVCGPQGLAEDVRKAVRGVEPQRRRRAGGVELHDEVFGG</sequence>
<keyword evidence="2" id="KW-1185">Reference proteome</keyword>
<gene>
    <name evidence="1" type="ORF">BDY19DRAFT_466438</name>
</gene>
<organism evidence="1 2">
    <name type="scientific">Irpex rosettiformis</name>
    <dbReference type="NCBI Taxonomy" id="378272"/>
    <lineage>
        <taxon>Eukaryota</taxon>
        <taxon>Fungi</taxon>
        <taxon>Dikarya</taxon>
        <taxon>Basidiomycota</taxon>
        <taxon>Agaricomycotina</taxon>
        <taxon>Agaricomycetes</taxon>
        <taxon>Polyporales</taxon>
        <taxon>Irpicaceae</taxon>
        <taxon>Irpex</taxon>
    </lineage>
</organism>
<accession>A0ACB8TSE9</accession>